<sequence length="191" mass="20960">MAVALRAPVQGLRKRFLVFVAAVAALVQACGVCPNFSVPGLGSTAQDIISMTFKVGREVERSSEFPRHGLADAFRWAVAVTQTDATALGLGCGSCGYPPQPAEIRKILALTKELEEKMQLLAAGVAEVQLMLSQNQENLGFQEKVQLKIIQRWLKHGLGEDVEGMKKRLQHESGMLQFYHKELVAEQAKSR</sequence>
<accession>A0A812MTZ7</accession>
<proteinExistence type="predicted"/>
<dbReference type="PROSITE" id="PS51257">
    <property type="entry name" value="PROKAR_LIPOPROTEIN"/>
    <property type="match status" value="1"/>
</dbReference>
<dbReference type="EMBL" id="CAJNDS010001824">
    <property type="protein sequence ID" value="CAE7282572.1"/>
    <property type="molecule type" value="Genomic_DNA"/>
</dbReference>
<comment type="caution">
    <text evidence="1">The sequence shown here is derived from an EMBL/GenBank/DDBJ whole genome shotgun (WGS) entry which is preliminary data.</text>
</comment>
<keyword evidence="2" id="KW-1185">Reference proteome</keyword>
<organism evidence="1 2">
    <name type="scientific">Symbiodinium natans</name>
    <dbReference type="NCBI Taxonomy" id="878477"/>
    <lineage>
        <taxon>Eukaryota</taxon>
        <taxon>Sar</taxon>
        <taxon>Alveolata</taxon>
        <taxon>Dinophyceae</taxon>
        <taxon>Suessiales</taxon>
        <taxon>Symbiodiniaceae</taxon>
        <taxon>Symbiodinium</taxon>
    </lineage>
</organism>
<dbReference type="Proteomes" id="UP000604046">
    <property type="component" value="Unassembled WGS sequence"/>
</dbReference>
<protein>
    <submittedName>
        <fullName evidence="1">DENND5A protein</fullName>
    </submittedName>
</protein>
<gene>
    <name evidence="1" type="primary">DENND5A</name>
    <name evidence="1" type="ORF">SNAT2548_LOCUS14979</name>
</gene>
<evidence type="ECO:0000313" key="2">
    <source>
        <dbReference type="Proteomes" id="UP000604046"/>
    </source>
</evidence>
<name>A0A812MTZ7_9DINO</name>
<reference evidence="1" key="1">
    <citation type="submission" date="2021-02" db="EMBL/GenBank/DDBJ databases">
        <authorList>
            <person name="Dougan E. K."/>
            <person name="Rhodes N."/>
            <person name="Thang M."/>
            <person name="Chan C."/>
        </authorList>
    </citation>
    <scope>NUCLEOTIDE SEQUENCE</scope>
</reference>
<dbReference type="AlphaFoldDB" id="A0A812MTZ7"/>
<evidence type="ECO:0000313" key="1">
    <source>
        <dbReference type="EMBL" id="CAE7282572.1"/>
    </source>
</evidence>
<dbReference type="OrthoDB" id="436378at2759"/>